<accession>A0A9P7RP91</accession>
<name>A0A9P7RP91_9AGAR</name>
<dbReference type="Gene3D" id="1.10.510.10">
    <property type="entry name" value="Transferase(Phosphotransferase) domain 1"/>
    <property type="match status" value="1"/>
</dbReference>
<dbReference type="OrthoDB" id="3041250at2759"/>
<dbReference type="InterPro" id="IPR011009">
    <property type="entry name" value="Kinase-like_dom_sf"/>
</dbReference>
<dbReference type="RefSeq" id="XP_043003299.1">
    <property type="nucleotide sequence ID" value="XM_043159694.1"/>
</dbReference>
<sequence>MDHFRSRNYCFRTAHFRFSRRVRFNTGEGSRPSRCPQVVRTLRSVFRTKRLQFLASPPVCRRRDDRPSPRETDHGTEAWVLQVALSIVSTMLRILQLQILGEWGLENDSDEAKEALQLLRRFSVHWQYANKGSMPDITITFGTKDHPTKRAATIATKGTSIVNYRFSSDSESFTHDSYIQSLIESQVNVSSQYDSKTPYSWKNDALQLLAQMTGQARSSDTGLCFSTSIYGFTRIGYAIPNDVMLISQNLSERDSLESRQVPGTYLPFLCHLHRFVLSAMMKIAPTILAPGSQLANFSIIPQNNSTSMPACTEPLLRGAELVSSLLQSANMNISMYLMWTTPGILKYVSAFTATEFRGEFRNFSPSVFRLPQLQLQFPRPKIRKFTAISINYETRLVLKEFRNEEKFTRELSAYNIFDRSKFPHVPKFYGAFYNTWRRTRCILMEYIGDRLGFGGEGELLNDQEWDELKICIMALHELGVHHHDLAFENIARTQDGKLRLVDLGYASIGDDDCPGSRCQDFDWL</sequence>
<dbReference type="AlphaFoldDB" id="A0A9P7RP91"/>
<dbReference type="SUPFAM" id="SSF56112">
    <property type="entry name" value="Protein kinase-like (PK-like)"/>
    <property type="match status" value="1"/>
</dbReference>
<proteinExistence type="predicted"/>
<dbReference type="EMBL" id="CM032190">
    <property type="protein sequence ID" value="KAG7086828.1"/>
    <property type="molecule type" value="Genomic_DNA"/>
</dbReference>
<organism evidence="2 3">
    <name type="scientific">Marasmius oreades</name>
    <name type="common">fairy-ring Marasmius</name>
    <dbReference type="NCBI Taxonomy" id="181124"/>
    <lineage>
        <taxon>Eukaryota</taxon>
        <taxon>Fungi</taxon>
        <taxon>Dikarya</taxon>
        <taxon>Basidiomycota</taxon>
        <taxon>Agaricomycotina</taxon>
        <taxon>Agaricomycetes</taxon>
        <taxon>Agaricomycetidae</taxon>
        <taxon>Agaricales</taxon>
        <taxon>Marasmiineae</taxon>
        <taxon>Marasmiaceae</taxon>
        <taxon>Marasmius</taxon>
    </lineage>
</organism>
<evidence type="ECO:0000259" key="1">
    <source>
        <dbReference type="PROSITE" id="PS50011"/>
    </source>
</evidence>
<comment type="caution">
    <text evidence="2">The sequence shown here is derived from an EMBL/GenBank/DDBJ whole genome shotgun (WGS) entry which is preliminary data.</text>
</comment>
<protein>
    <recommendedName>
        <fullName evidence="1">Protein kinase domain-containing protein</fullName>
    </recommendedName>
</protein>
<keyword evidence="3" id="KW-1185">Reference proteome</keyword>
<gene>
    <name evidence="2" type="ORF">E1B28_002749</name>
</gene>
<dbReference type="GeneID" id="66071825"/>
<dbReference type="GO" id="GO:0004672">
    <property type="term" value="F:protein kinase activity"/>
    <property type="evidence" value="ECO:0007669"/>
    <property type="project" value="InterPro"/>
</dbReference>
<dbReference type="KEGG" id="more:E1B28_002749"/>
<dbReference type="InterPro" id="IPR000719">
    <property type="entry name" value="Prot_kinase_dom"/>
</dbReference>
<dbReference type="PROSITE" id="PS50011">
    <property type="entry name" value="PROTEIN_KINASE_DOM"/>
    <property type="match status" value="1"/>
</dbReference>
<evidence type="ECO:0000313" key="2">
    <source>
        <dbReference type="EMBL" id="KAG7086828.1"/>
    </source>
</evidence>
<evidence type="ECO:0000313" key="3">
    <source>
        <dbReference type="Proteomes" id="UP001049176"/>
    </source>
</evidence>
<reference evidence="2" key="1">
    <citation type="journal article" date="2021" name="Genome Biol. Evol.">
        <title>The assembled and annotated genome of the fairy-ring fungus Marasmius oreades.</title>
        <authorList>
            <person name="Hiltunen M."/>
            <person name="Ament-Velasquez S.L."/>
            <person name="Johannesson H."/>
        </authorList>
    </citation>
    <scope>NUCLEOTIDE SEQUENCE</scope>
    <source>
        <strain evidence="2">03SP1</strain>
    </source>
</reference>
<dbReference type="Proteomes" id="UP001049176">
    <property type="component" value="Chromosome 10"/>
</dbReference>
<feature type="domain" description="Protein kinase" evidence="1">
    <location>
        <begin position="336"/>
        <end position="524"/>
    </location>
</feature>
<dbReference type="GO" id="GO:0005524">
    <property type="term" value="F:ATP binding"/>
    <property type="evidence" value="ECO:0007669"/>
    <property type="project" value="InterPro"/>
</dbReference>